<evidence type="ECO:0000313" key="6">
    <source>
        <dbReference type="EMBL" id="SFN07389.1"/>
    </source>
</evidence>
<reference evidence="6 7" key="1">
    <citation type="submission" date="2016-10" db="EMBL/GenBank/DDBJ databases">
        <authorList>
            <person name="de Groot N.N."/>
        </authorList>
    </citation>
    <scope>NUCLEOTIDE SEQUENCE [LARGE SCALE GENOMIC DNA]</scope>
    <source>
        <strain evidence="6 7">CPCC 201259</strain>
    </source>
</reference>
<dbReference type="RefSeq" id="WP_093149302.1">
    <property type="nucleotide sequence ID" value="NZ_RBXX01000002.1"/>
</dbReference>
<dbReference type="CDD" id="cd00075">
    <property type="entry name" value="HATPase"/>
    <property type="match status" value="1"/>
</dbReference>
<dbReference type="SUPFAM" id="SSF55874">
    <property type="entry name" value="ATPase domain of HSP90 chaperone/DNA topoisomerase II/histidine kinase"/>
    <property type="match status" value="1"/>
</dbReference>
<name>A0A1I4W2S6_9PSEU</name>
<evidence type="ECO:0000256" key="1">
    <source>
        <dbReference type="ARBA" id="ARBA00000085"/>
    </source>
</evidence>
<dbReference type="PRINTS" id="PR00344">
    <property type="entry name" value="BCTRLSENSOR"/>
</dbReference>
<dbReference type="EC" id="2.7.13.3" evidence="2"/>
<dbReference type="Pfam" id="PF02518">
    <property type="entry name" value="HATPase_c"/>
    <property type="match status" value="1"/>
</dbReference>
<dbReference type="InterPro" id="IPR003594">
    <property type="entry name" value="HATPase_dom"/>
</dbReference>
<proteinExistence type="predicted"/>
<evidence type="ECO:0000256" key="3">
    <source>
        <dbReference type="ARBA" id="ARBA00023012"/>
    </source>
</evidence>
<evidence type="ECO:0000256" key="2">
    <source>
        <dbReference type="ARBA" id="ARBA00012438"/>
    </source>
</evidence>
<dbReference type="AlphaFoldDB" id="A0A1I4W2S6"/>
<organism evidence="6 7">
    <name type="scientific">Saccharopolyspora antimicrobica</name>
    <dbReference type="NCBI Taxonomy" id="455193"/>
    <lineage>
        <taxon>Bacteria</taxon>
        <taxon>Bacillati</taxon>
        <taxon>Actinomycetota</taxon>
        <taxon>Actinomycetes</taxon>
        <taxon>Pseudonocardiales</taxon>
        <taxon>Pseudonocardiaceae</taxon>
        <taxon>Saccharopolyspora</taxon>
    </lineage>
</organism>
<reference evidence="5 8" key="2">
    <citation type="submission" date="2018-10" db="EMBL/GenBank/DDBJ databases">
        <title>Sequencing the genomes of 1000 actinobacteria strains.</title>
        <authorList>
            <person name="Klenk H.-P."/>
        </authorList>
    </citation>
    <scope>NUCLEOTIDE SEQUENCE [LARGE SCALE GENOMIC DNA]</scope>
    <source>
        <strain evidence="5 8">DSM 45119</strain>
    </source>
</reference>
<dbReference type="InterPro" id="IPR004358">
    <property type="entry name" value="Sig_transdc_His_kin-like_C"/>
</dbReference>
<dbReference type="Proteomes" id="UP000199398">
    <property type="component" value="Unassembled WGS sequence"/>
</dbReference>
<evidence type="ECO:0000313" key="8">
    <source>
        <dbReference type="Proteomes" id="UP000270697"/>
    </source>
</evidence>
<dbReference type="GO" id="GO:0000160">
    <property type="term" value="P:phosphorelay signal transduction system"/>
    <property type="evidence" value="ECO:0007669"/>
    <property type="project" value="UniProtKB-KW"/>
</dbReference>
<dbReference type="EMBL" id="FOUP01000002">
    <property type="protein sequence ID" value="SFN07389.1"/>
    <property type="molecule type" value="Genomic_DNA"/>
</dbReference>
<keyword evidence="6" id="KW-0808">Transferase</keyword>
<evidence type="ECO:0000259" key="4">
    <source>
        <dbReference type="Pfam" id="PF02518"/>
    </source>
</evidence>
<keyword evidence="6" id="KW-0418">Kinase</keyword>
<dbReference type="InterPro" id="IPR036890">
    <property type="entry name" value="HATPase_C_sf"/>
</dbReference>
<dbReference type="GO" id="GO:0004673">
    <property type="term" value="F:protein histidine kinase activity"/>
    <property type="evidence" value="ECO:0007669"/>
    <property type="project" value="UniProtKB-EC"/>
</dbReference>
<keyword evidence="3" id="KW-0902">Two-component regulatory system</keyword>
<dbReference type="EMBL" id="RBXX01000002">
    <property type="protein sequence ID" value="RKT87112.1"/>
    <property type="molecule type" value="Genomic_DNA"/>
</dbReference>
<dbReference type="STRING" id="455193.SAMN05421805_102486"/>
<keyword evidence="8" id="KW-1185">Reference proteome</keyword>
<evidence type="ECO:0000313" key="7">
    <source>
        <dbReference type="Proteomes" id="UP000199398"/>
    </source>
</evidence>
<protein>
    <recommendedName>
        <fullName evidence="2">histidine kinase</fullName>
        <ecNumber evidence="2">2.7.13.3</ecNumber>
    </recommendedName>
</protein>
<evidence type="ECO:0000313" key="5">
    <source>
        <dbReference type="EMBL" id="RKT87112.1"/>
    </source>
</evidence>
<comment type="catalytic activity">
    <reaction evidence="1">
        <text>ATP + protein L-histidine = ADP + protein N-phospho-L-histidine.</text>
        <dbReference type="EC" id="2.7.13.3"/>
    </reaction>
</comment>
<sequence>MGETSGQVSSEAAGLVCEDDQRGIPATGLGMATVKSIVEAHGGTVTATTAEGGGSAFTVTH</sequence>
<accession>A0A1I4W2S6</accession>
<dbReference type="Gene3D" id="3.30.565.10">
    <property type="entry name" value="Histidine kinase-like ATPase, C-terminal domain"/>
    <property type="match status" value="1"/>
</dbReference>
<gene>
    <name evidence="5" type="ORF">ATL45_5501</name>
    <name evidence="6" type="ORF">SAMN05421805_102486</name>
</gene>
<feature type="domain" description="Histidine kinase/HSP90-like ATPase" evidence="4">
    <location>
        <begin position="19"/>
        <end position="60"/>
    </location>
</feature>
<dbReference type="Proteomes" id="UP000270697">
    <property type="component" value="Unassembled WGS sequence"/>
</dbReference>